<dbReference type="GO" id="GO:0019825">
    <property type="term" value="F:oxygen binding"/>
    <property type="evidence" value="ECO:0007669"/>
    <property type="project" value="InterPro"/>
</dbReference>
<dbReference type="EMBL" id="VOBR01000009">
    <property type="protein sequence ID" value="TWP51356.1"/>
    <property type="molecule type" value="Genomic_DNA"/>
</dbReference>
<dbReference type="GO" id="GO:0004497">
    <property type="term" value="F:monooxygenase activity"/>
    <property type="evidence" value="ECO:0007669"/>
    <property type="project" value="UniProtKB-KW"/>
</dbReference>
<evidence type="ECO:0000313" key="7">
    <source>
        <dbReference type="EMBL" id="TWP51356.1"/>
    </source>
</evidence>
<dbReference type="CDD" id="cd14775">
    <property type="entry name" value="TrHb2_O-like"/>
    <property type="match status" value="1"/>
</dbReference>
<evidence type="ECO:0000256" key="2">
    <source>
        <dbReference type="ARBA" id="ARBA00022617"/>
    </source>
</evidence>
<dbReference type="SUPFAM" id="SSF54909">
    <property type="entry name" value="Dimeric alpha+beta barrel"/>
    <property type="match status" value="1"/>
</dbReference>
<protein>
    <submittedName>
        <fullName evidence="7">Antibiotic biosynthesis monooxygenase</fullName>
    </submittedName>
</protein>
<dbReference type="InterPro" id="IPR001486">
    <property type="entry name" value="Hemoglobin_trunc"/>
</dbReference>
<gene>
    <name evidence="7" type="ORF">FKR81_16800</name>
</gene>
<name>A0A563EUJ7_9PSEU</name>
<dbReference type="SUPFAM" id="SSF46458">
    <property type="entry name" value="Globin-like"/>
    <property type="match status" value="1"/>
</dbReference>
<evidence type="ECO:0000256" key="4">
    <source>
        <dbReference type="ARBA" id="ARBA00023004"/>
    </source>
</evidence>
<reference evidence="7 8" key="1">
    <citation type="submission" date="2019-07" db="EMBL/GenBank/DDBJ databases">
        <title>Lentzea xizangensis sp. nov., isolated from Qinghai-Tibetan Plateau Soils.</title>
        <authorList>
            <person name="Huang J."/>
        </authorList>
    </citation>
    <scope>NUCLEOTIDE SEQUENCE [LARGE SCALE GENOMIC DNA]</scope>
    <source>
        <strain evidence="7 8">FXJ1.1311</strain>
    </source>
</reference>
<dbReference type="Pfam" id="PF03992">
    <property type="entry name" value="ABM"/>
    <property type="match status" value="1"/>
</dbReference>
<dbReference type="InterPro" id="IPR012292">
    <property type="entry name" value="Globin/Proto"/>
</dbReference>
<accession>A0A563EUJ7</accession>
<dbReference type="AlphaFoldDB" id="A0A563EUJ7"/>
<sequence>MIIEYIRYRVEDGPAFEAAYTRAAASLDAAPQCLSYSLGRSTDEPSCYILRIEWTSVDGHLTGFRGGPHFAAFLSEIRSYVPDIEEMRHYETVLSGGQPSLYSWAGGAAAFSALTEAFYKLVGADDLLAPVFAGMDPHHASHVALWLGEVFGGPAAYTASRGGYDAMLAKHIGKAITEPQRRRWVNLILDAADQVGLPADPEFRAAFVSYLEWGTRLAVQNSAPGATPFRGAPVPHWGWGVAPPYIP</sequence>
<dbReference type="Pfam" id="PF01152">
    <property type="entry name" value="Bac_globin"/>
    <property type="match status" value="1"/>
</dbReference>
<dbReference type="GO" id="GO:0046872">
    <property type="term" value="F:metal ion binding"/>
    <property type="evidence" value="ECO:0007669"/>
    <property type="project" value="UniProtKB-KW"/>
</dbReference>
<dbReference type="Gene3D" id="3.30.70.100">
    <property type="match status" value="1"/>
</dbReference>
<dbReference type="GO" id="GO:0020037">
    <property type="term" value="F:heme binding"/>
    <property type="evidence" value="ECO:0007669"/>
    <property type="project" value="InterPro"/>
</dbReference>
<keyword evidence="1" id="KW-0813">Transport</keyword>
<dbReference type="Gene3D" id="1.10.490.10">
    <property type="entry name" value="Globins"/>
    <property type="match status" value="1"/>
</dbReference>
<keyword evidence="7" id="KW-0503">Monooxygenase</keyword>
<keyword evidence="8" id="KW-1185">Reference proteome</keyword>
<dbReference type="Proteomes" id="UP000316639">
    <property type="component" value="Unassembled WGS sequence"/>
</dbReference>
<keyword evidence="2 5" id="KW-0349">Heme</keyword>
<dbReference type="OrthoDB" id="9798157at2"/>
<evidence type="ECO:0000256" key="5">
    <source>
        <dbReference type="PIRSR" id="PIRSR601486-1"/>
    </source>
</evidence>
<organism evidence="7 8">
    <name type="scientific">Lentzea tibetensis</name>
    <dbReference type="NCBI Taxonomy" id="2591470"/>
    <lineage>
        <taxon>Bacteria</taxon>
        <taxon>Bacillati</taxon>
        <taxon>Actinomycetota</taxon>
        <taxon>Actinomycetes</taxon>
        <taxon>Pseudonocardiales</taxon>
        <taxon>Pseudonocardiaceae</taxon>
        <taxon>Lentzea</taxon>
    </lineage>
</organism>
<feature type="binding site" description="distal binding residue" evidence="5">
    <location>
        <position position="142"/>
    </location>
    <ligand>
        <name>heme</name>
        <dbReference type="ChEBI" id="CHEBI:30413"/>
    </ligand>
    <ligandPart>
        <name>Fe</name>
        <dbReference type="ChEBI" id="CHEBI:18248"/>
    </ligandPart>
</feature>
<keyword evidence="3 5" id="KW-0479">Metal-binding</keyword>
<dbReference type="InterPro" id="IPR011008">
    <property type="entry name" value="Dimeric_a/b-barrel"/>
</dbReference>
<dbReference type="InterPro" id="IPR007138">
    <property type="entry name" value="ABM_dom"/>
</dbReference>
<dbReference type="InterPro" id="IPR009050">
    <property type="entry name" value="Globin-like_sf"/>
</dbReference>
<evidence type="ECO:0000313" key="8">
    <source>
        <dbReference type="Proteomes" id="UP000316639"/>
    </source>
</evidence>
<evidence type="ECO:0000259" key="6">
    <source>
        <dbReference type="Pfam" id="PF03992"/>
    </source>
</evidence>
<proteinExistence type="predicted"/>
<keyword evidence="4 5" id="KW-0408">Iron</keyword>
<evidence type="ECO:0000256" key="1">
    <source>
        <dbReference type="ARBA" id="ARBA00022448"/>
    </source>
</evidence>
<comment type="caution">
    <text evidence="7">The sequence shown here is derived from an EMBL/GenBank/DDBJ whole genome shotgun (WGS) entry which is preliminary data.</text>
</comment>
<keyword evidence="7" id="KW-0560">Oxidoreductase</keyword>
<feature type="domain" description="ABM" evidence="6">
    <location>
        <begin position="3"/>
        <end position="73"/>
    </location>
</feature>
<evidence type="ECO:0000256" key="3">
    <source>
        <dbReference type="ARBA" id="ARBA00022723"/>
    </source>
</evidence>